<evidence type="ECO:0000256" key="6">
    <source>
        <dbReference type="PROSITE-ProRule" id="PRU00176"/>
    </source>
</evidence>
<dbReference type="GO" id="GO:0003729">
    <property type="term" value="F:mRNA binding"/>
    <property type="evidence" value="ECO:0007669"/>
    <property type="project" value="TreeGrafter"/>
</dbReference>
<gene>
    <name evidence="9" type="ORF">GBAR_LOCUS3256</name>
</gene>
<protein>
    <recommendedName>
        <fullName evidence="2">U1 small nuclear ribonucleoprotein 70 kDa</fullName>
    </recommendedName>
</protein>
<feature type="compositionally biased region" description="Basic and acidic residues" evidence="7">
    <location>
        <begin position="59"/>
        <end position="81"/>
    </location>
</feature>
<evidence type="ECO:0000256" key="5">
    <source>
        <dbReference type="ARBA" id="ARBA00023274"/>
    </source>
</evidence>
<sequence length="185" mass="21734">MTQYLPPNLLALFAPREPLPHLKQLDALPWEKKPWPYCGVSQYLSLFEDPNETPPATRGETKEERVARKMHEREERHKSTCESKISNWDPNSDENAEGDPFKTLFIGRVNYDTSESKLRREFEQYGPIKKINLVMNPSTDKPCGYAFIIYEKERDMHGKKNKKTFNIFNVVLQLYIHIYNIAENL</sequence>
<feature type="domain" description="RRM" evidence="8">
    <location>
        <begin position="102"/>
        <end position="155"/>
    </location>
</feature>
<evidence type="ECO:0000256" key="1">
    <source>
        <dbReference type="ARBA" id="ARBA00004123"/>
    </source>
</evidence>
<keyword evidence="5 9" id="KW-0687">Ribonucleoprotein</keyword>
<keyword evidence="10" id="KW-1185">Reference proteome</keyword>
<feature type="region of interest" description="Disordered" evidence="7">
    <location>
        <begin position="49"/>
        <end position="95"/>
    </location>
</feature>
<comment type="subcellular location">
    <subcellularLocation>
        <location evidence="1">Nucleus</location>
    </subcellularLocation>
</comment>
<reference evidence="9" key="1">
    <citation type="submission" date="2023-03" db="EMBL/GenBank/DDBJ databases">
        <authorList>
            <person name="Steffen K."/>
            <person name="Cardenas P."/>
        </authorList>
    </citation>
    <scope>NUCLEOTIDE SEQUENCE</scope>
</reference>
<dbReference type="EMBL" id="CASHTH010000450">
    <property type="protein sequence ID" value="CAI8001749.1"/>
    <property type="molecule type" value="Genomic_DNA"/>
</dbReference>
<name>A0AA35R2K8_GEOBA</name>
<evidence type="ECO:0000259" key="8">
    <source>
        <dbReference type="PROSITE" id="PS50102"/>
    </source>
</evidence>
<dbReference type="SUPFAM" id="SSF54928">
    <property type="entry name" value="RNA-binding domain, RBD"/>
    <property type="match status" value="1"/>
</dbReference>
<evidence type="ECO:0000256" key="7">
    <source>
        <dbReference type="SAM" id="MobiDB-lite"/>
    </source>
</evidence>
<dbReference type="GO" id="GO:0071011">
    <property type="term" value="C:precatalytic spliceosome"/>
    <property type="evidence" value="ECO:0007669"/>
    <property type="project" value="TreeGrafter"/>
</dbReference>
<dbReference type="Pfam" id="PF00076">
    <property type="entry name" value="RRM_1"/>
    <property type="match status" value="1"/>
</dbReference>
<dbReference type="SMART" id="SM00360">
    <property type="entry name" value="RRM"/>
    <property type="match status" value="1"/>
</dbReference>
<dbReference type="GO" id="GO:0005685">
    <property type="term" value="C:U1 snRNP"/>
    <property type="evidence" value="ECO:0007669"/>
    <property type="project" value="TreeGrafter"/>
</dbReference>
<evidence type="ECO:0000313" key="10">
    <source>
        <dbReference type="Proteomes" id="UP001174909"/>
    </source>
</evidence>
<organism evidence="9 10">
    <name type="scientific">Geodia barretti</name>
    <name type="common">Barrett's horny sponge</name>
    <dbReference type="NCBI Taxonomy" id="519541"/>
    <lineage>
        <taxon>Eukaryota</taxon>
        <taxon>Metazoa</taxon>
        <taxon>Porifera</taxon>
        <taxon>Demospongiae</taxon>
        <taxon>Heteroscleromorpha</taxon>
        <taxon>Tetractinellida</taxon>
        <taxon>Astrophorina</taxon>
        <taxon>Geodiidae</taxon>
        <taxon>Geodia</taxon>
    </lineage>
</organism>
<dbReference type="InterPro" id="IPR051183">
    <property type="entry name" value="U1_U11-U12_snRNP_70-35kDa"/>
</dbReference>
<dbReference type="GO" id="GO:0030619">
    <property type="term" value="F:U1 snRNA binding"/>
    <property type="evidence" value="ECO:0007669"/>
    <property type="project" value="TreeGrafter"/>
</dbReference>
<comment type="caution">
    <text evidence="9">The sequence shown here is derived from an EMBL/GenBank/DDBJ whole genome shotgun (WGS) entry which is preliminary data.</text>
</comment>
<dbReference type="GO" id="GO:0000398">
    <property type="term" value="P:mRNA splicing, via spliceosome"/>
    <property type="evidence" value="ECO:0007669"/>
    <property type="project" value="TreeGrafter"/>
</dbReference>
<dbReference type="Gene3D" id="3.30.70.330">
    <property type="match status" value="1"/>
</dbReference>
<dbReference type="PROSITE" id="PS50102">
    <property type="entry name" value="RRM"/>
    <property type="match status" value="1"/>
</dbReference>
<evidence type="ECO:0000256" key="3">
    <source>
        <dbReference type="ARBA" id="ARBA00022884"/>
    </source>
</evidence>
<evidence type="ECO:0000256" key="4">
    <source>
        <dbReference type="ARBA" id="ARBA00023242"/>
    </source>
</evidence>
<dbReference type="Proteomes" id="UP001174909">
    <property type="component" value="Unassembled WGS sequence"/>
</dbReference>
<dbReference type="GO" id="GO:0071004">
    <property type="term" value="C:U2-type prespliceosome"/>
    <property type="evidence" value="ECO:0007669"/>
    <property type="project" value="TreeGrafter"/>
</dbReference>
<dbReference type="Pfam" id="PF12220">
    <property type="entry name" value="U1snRNP70_N"/>
    <property type="match status" value="1"/>
</dbReference>
<keyword evidence="3 6" id="KW-0694">RNA-binding</keyword>
<dbReference type="PANTHER" id="PTHR13952">
    <property type="entry name" value="U1 SMALL NUCLEAR RIBONUCLEOPROTEIN 70 KD"/>
    <property type="match status" value="1"/>
</dbReference>
<dbReference type="AlphaFoldDB" id="A0AA35R2K8"/>
<dbReference type="InterPro" id="IPR000504">
    <property type="entry name" value="RRM_dom"/>
</dbReference>
<proteinExistence type="predicted"/>
<dbReference type="PANTHER" id="PTHR13952:SF5">
    <property type="entry name" value="U1 SMALL NUCLEAR RIBONUCLEOPROTEIN 70 KDA"/>
    <property type="match status" value="1"/>
</dbReference>
<evidence type="ECO:0000313" key="9">
    <source>
        <dbReference type="EMBL" id="CAI8001749.1"/>
    </source>
</evidence>
<accession>A0AA35R2K8</accession>
<dbReference type="InterPro" id="IPR022023">
    <property type="entry name" value="U1snRNP70_N"/>
</dbReference>
<dbReference type="InterPro" id="IPR035979">
    <property type="entry name" value="RBD_domain_sf"/>
</dbReference>
<evidence type="ECO:0000256" key="2">
    <source>
        <dbReference type="ARBA" id="ARBA00016996"/>
    </source>
</evidence>
<keyword evidence="4" id="KW-0539">Nucleus</keyword>
<dbReference type="InterPro" id="IPR012677">
    <property type="entry name" value="Nucleotide-bd_a/b_plait_sf"/>
</dbReference>